<feature type="region of interest" description="Disordered" evidence="2">
    <location>
        <begin position="411"/>
        <end position="432"/>
    </location>
</feature>
<dbReference type="FunFam" id="3.30.420.10:FF:000159">
    <property type="entry name" value="Ribonuclease, putative"/>
    <property type="match status" value="1"/>
</dbReference>
<dbReference type="InterPro" id="IPR006941">
    <property type="entry name" value="RNase_CAF1"/>
</dbReference>
<dbReference type="Gene3D" id="3.30.420.10">
    <property type="entry name" value="Ribonuclease H-like superfamily/Ribonuclease H"/>
    <property type="match status" value="2"/>
</dbReference>
<dbReference type="PANTHER" id="PTHR15092:SF23">
    <property type="entry name" value="PUTATIVE-RELATED"/>
    <property type="match status" value="1"/>
</dbReference>
<dbReference type="InterPro" id="IPR051181">
    <property type="entry name" value="CAF1_poly(A)_ribonucleases"/>
</dbReference>
<keyword evidence="4" id="KW-1185">Reference proteome</keyword>
<proteinExistence type="inferred from homology"/>
<accession>A0A1X0NXI3</accession>
<dbReference type="PANTHER" id="PTHR15092">
    <property type="entry name" value="POLY A -SPECIFIC RIBONUCLEASE/TARGET OF EGR1, MEMBER 1"/>
    <property type="match status" value="1"/>
</dbReference>
<name>A0A1X0NXI3_9TRYP</name>
<evidence type="ECO:0000313" key="4">
    <source>
        <dbReference type="Proteomes" id="UP000192257"/>
    </source>
</evidence>
<dbReference type="AlphaFoldDB" id="A0A1X0NXI3"/>
<comment type="similarity">
    <text evidence="1">Belongs to the CAF1 family.</text>
</comment>
<dbReference type="GeneID" id="39985248"/>
<dbReference type="GO" id="GO:0003723">
    <property type="term" value="F:RNA binding"/>
    <property type="evidence" value="ECO:0007669"/>
    <property type="project" value="TreeGrafter"/>
</dbReference>
<evidence type="ECO:0000313" key="3">
    <source>
        <dbReference type="EMBL" id="ORC89248.1"/>
    </source>
</evidence>
<protein>
    <submittedName>
        <fullName evidence="3">Putative ribonuclease</fullName>
    </submittedName>
</protein>
<reference evidence="3 4" key="1">
    <citation type="submission" date="2017-03" db="EMBL/GenBank/DDBJ databases">
        <title>An alternative strategy for trypanosome survival in the mammalian bloodstream revealed through genome and transcriptome analysis of the ubiquitous bovine parasite Trypanosoma (Megatrypanum) theileri.</title>
        <authorList>
            <person name="Kelly S."/>
            <person name="Ivens A."/>
            <person name="Mott A."/>
            <person name="O'Neill E."/>
            <person name="Emms D."/>
            <person name="Macleod O."/>
            <person name="Voorheis P."/>
            <person name="Matthews J."/>
            <person name="Matthews K."/>
            <person name="Carrington M."/>
        </authorList>
    </citation>
    <scope>NUCLEOTIDE SEQUENCE [LARGE SCALE GENOMIC DNA]</scope>
    <source>
        <strain evidence="3">Edinburgh</strain>
    </source>
</reference>
<organism evidence="3 4">
    <name type="scientific">Trypanosoma theileri</name>
    <dbReference type="NCBI Taxonomy" id="67003"/>
    <lineage>
        <taxon>Eukaryota</taxon>
        <taxon>Discoba</taxon>
        <taxon>Euglenozoa</taxon>
        <taxon>Kinetoplastea</taxon>
        <taxon>Metakinetoplastina</taxon>
        <taxon>Trypanosomatida</taxon>
        <taxon>Trypanosomatidae</taxon>
        <taxon>Trypanosoma</taxon>
    </lineage>
</organism>
<dbReference type="Proteomes" id="UP000192257">
    <property type="component" value="Unassembled WGS sequence"/>
</dbReference>
<dbReference type="RefSeq" id="XP_028883314.1">
    <property type="nucleotide sequence ID" value="XM_029025468.1"/>
</dbReference>
<evidence type="ECO:0000256" key="1">
    <source>
        <dbReference type="ARBA" id="ARBA00008372"/>
    </source>
</evidence>
<dbReference type="InterPro" id="IPR036397">
    <property type="entry name" value="RNaseH_sf"/>
</dbReference>
<feature type="region of interest" description="Disordered" evidence="2">
    <location>
        <begin position="155"/>
        <end position="174"/>
    </location>
</feature>
<sequence>MQVTRDNFPAIFPKFVELLQTCDFYSFDEEMTGINTPELPESMTDSPEESYRAKCTVASRYNIIQVGICLFHKDNKNSKSTPTQYIARPFNFILFPNHSDDFTIEERSRDVVLSPSSLAFLRRHDMNFQSWIYYGIAYCDKVQEEALRKKHQERYKELSQNNNNNNNNNNNKDQGIDIMTEEEKKWFDNAVSTVRTFSDRIQDTLNRVKEKNKDFPLSKIELAATMDLLQSSGREIFLTPVKSKTVREYFKQYVEKHFNNVLISFRRQGSSFTGIVRAIFPEERARLEKKEENFKKRELTDMLGFRLIFKALVESEKPCVGHNCFADILFLFASLESSLPDTLPEFKERLGKMFPIIFDTRYIASRQDYFPLGRFGSRYLGGFFEEYGFNSANIQVKLPLGFEAYDAMTTEKGERNSSSSGSSSGNNNKNNNGLTHEAGYDALLTGTLLLNLLAEMGGYDVATAPKNVINRVALFRSLYALRLDDLKEDEYLPENGVLELRHEKNIKVHHIESCFLTLSFQNVSLYTIDETRTLAVLPSSWSKSPTLVGENKDAKWLSTFITSRFPQYFEASLYDPARNKPGMGVGPFRTTPKALMRAALKAALR</sequence>
<feature type="compositionally biased region" description="Low complexity" evidence="2">
    <location>
        <begin position="161"/>
        <end position="171"/>
    </location>
</feature>
<dbReference type="InterPro" id="IPR012337">
    <property type="entry name" value="RNaseH-like_sf"/>
</dbReference>
<dbReference type="VEuPathDB" id="TriTrypDB:TM35_000132520"/>
<feature type="compositionally biased region" description="Low complexity" evidence="2">
    <location>
        <begin position="416"/>
        <end position="432"/>
    </location>
</feature>
<dbReference type="GO" id="GO:0000175">
    <property type="term" value="F:3'-5'-RNA exonuclease activity"/>
    <property type="evidence" value="ECO:0007669"/>
    <property type="project" value="TreeGrafter"/>
</dbReference>
<evidence type="ECO:0000256" key="2">
    <source>
        <dbReference type="SAM" id="MobiDB-lite"/>
    </source>
</evidence>
<dbReference type="OrthoDB" id="414075at2759"/>
<dbReference type="Pfam" id="PF04857">
    <property type="entry name" value="CAF1"/>
    <property type="match status" value="1"/>
</dbReference>
<comment type="caution">
    <text evidence="3">The sequence shown here is derived from an EMBL/GenBank/DDBJ whole genome shotgun (WGS) entry which is preliminary data.</text>
</comment>
<dbReference type="EMBL" id="NBCO01000013">
    <property type="protein sequence ID" value="ORC89248.1"/>
    <property type="molecule type" value="Genomic_DNA"/>
</dbReference>
<dbReference type="SUPFAM" id="SSF53098">
    <property type="entry name" value="Ribonuclease H-like"/>
    <property type="match status" value="1"/>
</dbReference>
<dbReference type="STRING" id="67003.A0A1X0NXI3"/>
<gene>
    <name evidence="3" type="ORF">TM35_000132520</name>
</gene>